<gene>
    <name evidence="16" type="ORF">A2527_01490</name>
</gene>
<evidence type="ECO:0000256" key="5">
    <source>
        <dbReference type="ARBA" id="ARBA00021702"/>
    </source>
</evidence>
<dbReference type="GO" id="GO:0016829">
    <property type="term" value="F:lyase activity"/>
    <property type="evidence" value="ECO:0007669"/>
    <property type="project" value="UniProtKB-KW"/>
</dbReference>
<dbReference type="GO" id="GO:0046872">
    <property type="term" value="F:metal ion binding"/>
    <property type="evidence" value="ECO:0007669"/>
    <property type="project" value="UniProtKB-KW"/>
</dbReference>
<evidence type="ECO:0000259" key="15">
    <source>
        <dbReference type="PROSITE" id="PS51918"/>
    </source>
</evidence>
<dbReference type="STRING" id="1817772.A2527_01490"/>
<dbReference type="CDD" id="cd01335">
    <property type="entry name" value="Radical_SAM"/>
    <property type="match status" value="1"/>
</dbReference>
<comment type="function">
    <text evidence="2">Involved in the biosynthesis of the iron-molybdenum cofactor (FeMo-co or M-cluster) found in the dinitrogenase enzyme of the nitrogenase complex in nitrogen-fixing microorganisms. NifB catalyzes the crucial step of radical SAM-dependent carbide insertion that occurs concomitant with the insertion of a 9th sulfur and the rearrangement/coupling of two [4Fe-4S] clusters into a [8Fe-9S-C] cluster, the precursor to the M-cluster.</text>
</comment>
<comment type="pathway">
    <text evidence="3">Cofactor biosynthesis; Fe-Mo cofactor biosynthesis.</text>
</comment>
<dbReference type="PROSITE" id="PS51918">
    <property type="entry name" value="RADICAL_SAM"/>
    <property type="match status" value="1"/>
</dbReference>
<evidence type="ECO:0000256" key="9">
    <source>
        <dbReference type="ARBA" id="ARBA00023004"/>
    </source>
</evidence>
<dbReference type="InterPro" id="IPR003731">
    <property type="entry name" value="Di-Nase_FeMo-co_biosynth"/>
</dbReference>
<evidence type="ECO:0000256" key="14">
    <source>
        <dbReference type="ARBA" id="ARBA00032102"/>
    </source>
</evidence>
<dbReference type="InterPro" id="IPR006638">
    <property type="entry name" value="Elp3/MiaA/NifB-like_rSAM"/>
</dbReference>
<evidence type="ECO:0000256" key="6">
    <source>
        <dbReference type="ARBA" id="ARBA00022485"/>
    </source>
</evidence>
<comment type="caution">
    <text evidence="16">The sequence shown here is derived from an EMBL/GenBank/DDBJ whole genome shotgun (WGS) entry which is preliminary data.</text>
</comment>
<feature type="domain" description="Radical SAM core" evidence="15">
    <location>
        <begin position="16"/>
        <end position="264"/>
    </location>
</feature>
<keyword evidence="7" id="KW-0949">S-adenosyl-L-methionine</keyword>
<evidence type="ECO:0000256" key="11">
    <source>
        <dbReference type="ARBA" id="ARBA00023231"/>
    </source>
</evidence>
<dbReference type="InterPro" id="IPR005980">
    <property type="entry name" value="Nase_CF_NifB"/>
</dbReference>
<dbReference type="PANTHER" id="PTHR43787:SF13">
    <property type="entry name" value="FEMO COFACTOR BIOSYNTHESIS PROTEIN NIFB"/>
    <property type="match status" value="1"/>
</dbReference>
<evidence type="ECO:0000256" key="7">
    <source>
        <dbReference type="ARBA" id="ARBA00022691"/>
    </source>
</evidence>
<dbReference type="SFLD" id="SFLDG01068">
    <property type="entry name" value="FeMo_cofactor_biosynthesis_pro"/>
    <property type="match status" value="1"/>
</dbReference>
<dbReference type="SUPFAM" id="SSF102114">
    <property type="entry name" value="Radical SAM enzymes"/>
    <property type="match status" value="1"/>
</dbReference>
<keyword evidence="8" id="KW-0479">Metal-binding</keyword>
<dbReference type="GO" id="GO:0051539">
    <property type="term" value="F:4 iron, 4 sulfur cluster binding"/>
    <property type="evidence" value="ECO:0007669"/>
    <property type="project" value="UniProtKB-KW"/>
</dbReference>
<keyword evidence="6" id="KW-0004">4Fe-4S</keyword>
<dbReference type="AlphaFoldDB" id="A0A1F6G8S1"/>
<keyword evidence="10" id="KW-0411">Iron-sulfur</keyword>
<dbReference type="InterPro" id="IPR058240">
    <property type="entry name" value="rSAM_sf"/>
</dbReference>
<keyword evidence="9" id="KW-0408">Iron</keyword>
<evidence type="ECO:0000256" key="12">
    <source>
        <dbReference type="ARBA" id="ARBA00023239"/>
    </source>
</evidence>
<dbReference type="InterPro" id="IPR013785">
    <property type="entry name" value="Aldolase_TIM"/>
</dbReference>
<evidence type="ECO:0000256" key="3">
    <source>
        <dbReference type="ARBA" id="ARBA00005155"/>
    </source>
</evidence>
<dbReference type="InterPro" id="IPR007197">
    <property type="entry name" value="rSAM"/>
</dbReference>
<dbReference type="Proteomes" id="UP000178449">
    <property type="component" value="Unassembled WGS sequence"/>
</dbReference>
<evidence type="ECO:0000313" key="16">
    <source>
        <dbReference type="EMBL" id="OGG94507.1"/>
    </source>
</evidence>
<evidence type="ECO:0000256" key="10">
    <source>
        <dbReference type="ARBA" id="ARBA00023014"/>
    </source>
</evidence>
<dbReference type="PANTHER" id="PTHR43787">
    <property type="entry name" value="FEMO COFACTOR BIOSYNTHESIS PROTEIN NIFB-RELATED"/>
    <property type="match status" value="1"/>
</dbReference>
<keyword evidence="11" id="KW-0535">Nitrogen fixation</keyword>
<dbReference type="UniPathway" id="UPA00782"/>
<dbReference type="SFLD" id="SFLDS00029">
    <property type="entry name" value="Radical_SAM"/>
    <property type="match status" value="1"/>
</dbReference>
<sequence length="455" mass="50424">MDPRNAEHPCYSEAAHHFFARMHLAVAPGCNIACNYCNRKYDCANESRPGVVSDRLTPEEALKKVYKVAESVKELSVVGIAGPGDALASPQRTFKTLEMIREHFPDLKLCLSTNGLNLSKYASRLAQLGVDHVTVTLNTFDPKTALKIYAWIKYKGKKENSLEAAANFIVKQQEGIKALVNLGVLVKVNSLLMPGINDQELPLVSKKLKLMGVFMHNIMPLIAKAEHGTRFGLEGRPEPTPEELETVREACGDIKQMAHCRQCRADAVGKLGEDQFANFSKENYQEMEIPESNFFEKRELWRNRVAFQAAQKKTGVMLPTGPKVKIALCSQSMGVVDQHFGHAKGFYIYQVEDGVARLLNYRQLSTAYCDGEDSCGDKETVLTQILSLLEGCQAVVSLKVGYPIFKKLSAEGILPVVNLAGRPLAEAAVEAAELVLQRGQLDQQNNRKEKSQEVV</sequence>
<comment type="cofactor">
    <cofactor evidence="1">
        <name>[4Fe-4S] cluster</name>
        <dbReference type="ChEBI" id="CHEBI:49883"/>
    </cofactor>
</comment>
<proteinExistence type="inferred from homology"/>
<dbReference type="Gene3D" id="3.20.20.70">
    <property type="entry name" value="Aldolase class I"/>
    <property type="match status" value="1"/>
</dbReference>
<reference evidence="16 17" key="1">
    <citation type="journal article" date="2016" name="Nat. Commun.">
        <title>Thousands of microbial genomes shed light on interconnected biogeochemical processes in an aquifer system.</title>
        <authorList>
            <person name="Anantharaman K."/>
            <person name="Brown C.T."/>
            <person name="Hug L.A."/>
            <person name="Sharon I."/>
            <person name="Castelle C.J."/>
            <person name="Probst A.J."/>
            <person name="Thomas B.C."/>
            <person name="Singh A."/>
            <person name="Wilkins M.J."/>
            <person name="Karaoz U."/>
            <person name="Brodie E.L."/>
            <person name="Williams K.H."/>
            <person name="Hubbard S.S."/>
            <person name="Banfield J.F."/>
        </authorList>
    </citation>
    <scope>NUCLEOTIDE SEQUENCE [LARGE SCALE GENOMIC DNA]</scope>
</reference>
<evidence type="ECO:0000313" key="17">
    <source>
        <dbReference type="Proteomes" id="UP000178449"/>
    </source>
</evidence>
<dbReference type="InterPro" id="IPR036105">
    <property type="entry name" value="DiNase_FeMo-co_biosyn_sf"/>
</dbReference>
<name>A0A1F6G8S1_9PROT</name>
<organism evidence="16 17">
    <name type="scientific">Candidatus Lambdaproteobacteria bacterium RIFOXYD2_FULL_50_16</name>
    <dbReference type="NCBI Taxonomy" id="1817772"/>
    <lineage>
        <taxon>Bacteria</taxon>
        <taxon>Pseudomonadati</taxon>
        <taxon>Pseudomonadota</taxon>
        <taxon>Candidatus Lambdaproteobacteria</taxon>
    </lineage>
</organism>
<accession>A0A1F6G8S1</accession>
<dbReference type="NCBIfam" id="TIGR01290">
    <property type="entry name" value="nifB"/>
    <property type="match status" value="1"/>
</dbReference>
<keyword evidence="12" id="KW-0456">Lyase</keyword>
<dbReference type="SUPFAM" id="SSF53146">
    <property type="entry name" value="Nitrogenase accessory factor-like"/>
    <property type="match status" value="1"/>
</dbReference>
<evidence type="ECO:0000256" key="13">
    <source>
        <dbReference type="ARBA" id="ARBA00030926"/>
    </source>
</evidence>
<comment type="similarity">
    <text evidence="4">Belongs to the radical SAM superfamily. NifB family.</text>
</comment>
<protein>
    <recommendedName>
        <fullName evidence="5">FeMo cofactor biosynthesis protein NifB</fullName>
    </recommendedName>
    <alternativeName>
        <fullName evidence="14">Nitrogenase cofactor maturase NifB</fullName>
    </alternativeName>
    <alternativeName>
        <fullName evidence="13">Radical SAM assemblase NifB</fullName>
    </alternativeName>
</protein>
<evidence type="ECO:0000256" key="4">
    <source>
        <dbReference type="ARBA" id="ARBA00006804"/>
    </source>
</evidence>
<dbReference type="Pfam" id="PF04055">
    <property type="entry name" value="Radical_SAM"/>
    <property type="match status" value="1"/>
</dbReference>
<dbReference type="SFLD" id="SFLDF00281">
    <property type="entry name" value="FeMo_cofactor_biosynthesis_pro"/>
    <property type="match status" value="1"/>
</dbReference>
<evidence type="ECO:0000256" key="8">
    <source>
        <dbReference type="ARBA" id="ARBA00022723"/>
    </source>
</evidence>
<evidence type="ECO:0000256" key="2">
    <source>
        <dbReference type="ARBA" id="ARBA00003522"/>
    </source>
</evidence>
<dbReference type="EMBL" id="MFNE01000038">
    <property type="protein sequence ID" value="OGG94507.1"/>
    <property type="molecule type" value="Genomic_DNA"/>
</dbReference>
<dbReference type="SMART" id="SM00729">
    <property type="entry name" value="Elp3"/>
    <property type="match status" value="1"/>
</dbReference>
<dbReference type="SFLD" id="SFLDG01067">
    <property type="entry name" value="SPASM/twitch_domain_containing"/>
    <property type="match status" value="1"/>
</dbReference>
<dbReference type="Gene3D" id="3.30.420.130">
    <property type="entry name" value="Dinitrogenase iron-molybdenum cofactor biosynthesis domain"/>
    <property type="match status" value="1"/>
</dbReference>
<evidence type="ECO:0000256" key="1">
    <source>
        <dbReference type="ARBA" id="ARBA00001966"/>
    </source>
</evidence>
<dbReference type="Pfam" id="PF02579">
    <property type="entry name" value="Nitro_FeMo-Co"/>
    <property type="match status" value="1"/>
</dbReference>